<dbReference type="Pfam" id="PF07786">
    <property type="entry name" value="HGSNAT_cat"/>
    <property type="match status" value="1"/>
</dbReference>
<keyword evidence="4" id="KW-1185">Reference proteome</keyword>
<feature type="transmembrane region" description="Helical" evidence="1">
    <location>
        <begin position="316"/>
        <end position="335"/>
    </location>
</feature>
<sequence length="466" mass="51819">MSPQALSDTTPSRRCDWLDLIRGWAVIVMIEVHCVNVWLHKGLIPDWLNYLNGLVAPSFILAAGYSLALSTFRPDGTIRPFGPTAKRLGFILVCAYLLHAPGLTFAEWTVLATPQKYRELFKIDVLQCIVYSLLILQGLARLIRRPLAYAAVALALALGVTLAAPHLWRAGVADGLWMPIRGLVNGNTDRGVTALFPLFPWFSFAAFGSVLGALYRHYRVLPVEGRARWSEGRWLAVLAAAGVVLAAWGTWQSRTWLWNGPWSTWEMGRLHNTTLPSVAQRVGVICMAGGLLGWFEAVRGRWPGANVVMAASRESLLLYLLHLNLIFGLLLADPIRLRTGWGWYQLGWTGTLALTAALIALNLAAGVAWQKVRLDPARTRRLQRRALLALGIWFVAGGWVTYHHFRRSPELATEPYAFLKAARARKGLPPTPDGLSRDPLEGIREKVRLHGKLTPEEKRLLESKGD</sequence>
<feature type="transmembrane region" description="Helical" evidence="1">
    <location>
        <begin position="147"/>
        <end position="168"/>
    </location>
</feature>
<dbReference type="Proteomes" id="UP001238179">
    <property type="component" value="Chromosome"/>
</dbReference>
<feature type="transmembrane region" description="Helical" evidence="1">
    <location>
        <begin position="50"/>
        <end position="68"/>
    </location>
</feature>
<evidence type="ECO:0000256" key="1">
    <source>
        <dbReference type="SAM" id="Phobius"/>
    </source>
</evidence>
<dbReference type="InterPro" id="IPR012429">
    <property type="entry name" value="HGSNAT_cat"/>
</dbReference>
<proteinExistence type="predicted"/>
<feature type="domain" description="Heparan-alpha-glucosaminide N-acetyltransferase catalytic" evidence="2">
    <location>
        <begin position="14"/>
        <end position="238"/>
    </location>
</feature>
<feature type="transmembrane region" description="Helical" evidence="1">
    <location>
        <begin position="194"/>
        <end position="214"/>
    </location>
</feature>
<accession>A0AA48GIV6</accession>
<feature type="transmembrane region" description="Helical" evidence="1">
    <location>
        <begin position="341"/>
        <end position="365"/>
    </location>
</feature>
<dbReference type="RefSeq" id="WP_316415009.1">
    <property type="nucleotide sequence ID" value="NZ_AP027080.1"/>
</dbReference>
<dbReference type="KEGG" id="msil:METEAL_12760"/>
<feature type="transmembrane region" description="Helical" evidence="1">
    <location>
        <begin position="88"/>
        <end position="108"/>
    </location>
</feature>
<organism evidence="3 4">
    <name type="scientific">Mesoterricola silvestris</name>
    <dbReference type="NCBI Taxonomy" id="2927979"/>
    <lineage>
        <taxon>Bacteria</taxon>
        <taxon>Pseudomonadati</taxon>
        <taxon>Acidobacteriota</taxon>
        <taxon>Holophagae</taxon>
        <taxon>Holophagales</taxon>
        <taxon>Holophagaceae</taxon>
        <taxon>Mesoterricola</taxon>
    </lineage>
</organism>
<gene>
    <name evidence="3" type="ORF">METEAL_12760</name>
</gene>
<feature type="transmembrane region" description="Helical" evidence="1">
    <location>
        <begin position="20"/>
        <end position="38"/>
    </location>
</feature>
<name>A0AA48GIV6_9BACT</name>
<evidence type="ECO:0000313" key="4">
    <source>
        <dbReference type="Proteomes" id="UP001238179"/>
    </source>
</evidence>
<keyword evidence="1" id="KW-0812">Transmembrane</keyword>
<evidence type="ECO:0000259" key="2">
    <source>
        <dbReference type="Pfam" id="PF07786"/>
    </source>
</evidence>
<keyword evidence="1" id="KW-1133">Transmembrane helix</keyword>
<reference evidence="4" key="1">
    <citation type="journal article" date="2023" name="Int. J. Syst. Evol. Microbiol.">
        <title>Mesoterricola silvestris gen. nov., sp. nov., Mesoterricola sediminis sp. nov., Geothrix oryzae sp. nov., Geothrix edaphica sp. nov., Geothrix rubra sp. nov., and Geothrix limicola sp. nov., six novel members of Acidobacteriota isolated from soils.</title>
        <authorList>
            <person name="Itoh H."/>
            <person name="Sugisawa Y."/>
            <person name="Mise K."/>
            <person name="Xu Z."/>
            <person name="Kuniyasu M."/>
            <person name="Ushijima N."/>
            <person name="Kawano K."/>
            <person name="Kobayashi E."/>
            <person name="Shiratori Y."/>
            <person name="Masuda Y."/>
            <person name="Senoo K."/>
        </authorList>
    </citation>
    <scope>NUCLEOTIDE SEQUENCE [LARGE SCALE GENOMIC DNA]</scope>
    <source>
        <strain evidence="4">W79</strain>
    </source>
</reference>
<protein>
    <recommendedName>
        <fullName evidence="2">Heparan-alpha-glucosaminide N-acetyltransferase catalytic domain-containing protein</fullName>
    </recommendedName>
</protein>
<dbReference type="AlphaFoldDB" id="A0AA48GIV6"/>
<keyword evidence="1" id="KW-0472">Membrane</keyword>
<feature type="transmembrane region" description="Helical" evidence="1">
    <location>
        <begin position="234"/>
        <end position="251"/>
    </location>
</feature>
<evidence type="ECO:0000313" key="3">
    <source>
        <dbReference type="EMBL" id="BDU72102.1"/>
    </source>
</evidence>
<feature type="transmembrane region" description="Helical" evidence="1">
    <location>
        <begin position="278"/>
        <end position="295"/>
    </location>
</feature>
<dbReference type="EMBL" id="AP027080">
    <property type="protein sequence ID" value="BDU72102.1"/>
    <property type="molecule type" value="Genomic_DNA"/>
</dbReference>
<feature type="transmembrane region" description="Helical" evidence="1">
    <location>
        <begin position="386"/>
        <end position="405"/>
    </location>
</feature>